<feature type="region of interest" description="Disordered" evidence="8">
    <location>
        <begin position="106"/>
        <end position="125"/>
    </location>
</feature>
<dbReference type="Proteomes" id="UP000325577">
    <property type="component" value="Linkage Group LG4"/>
</dbReference>
<feature type="compositionally biased region" description="Basic and acidic residues" evidence="8">
    <location>
        <begin position="107"/>
        <end position="119"/>
    </location>
</feature>
<keyword evidence="4 7" id="KW-0812">Transmembrane</keyword>
<dbReference type="GO" id="GO:0005783">
    <property type="term" value="C:endoplasmic reticulum"/>
    <property type="evidence" value="ECO:0007669"/>
    <property type="project" value="TreeGrafter"/>
</dbReference>
<evidence type="ECO:0000256" key="6">
    <source>
        <dbReference type="ARBA" id="ARBA00023136"/>
    </source>
</evidence>
<accession>A0A5J4ZZW4</accession>
<sequence length="284" mass="31880">MASHLWRKYADYVYSKWEKTTLWGTVEPNRRPKSFNPLVTVYIFAFYTGVIGSAITEQLHKEKYWEDHPGEAVPLMKPKFYSGPWKVLTVASGFIKFRVHCFPRKRSGSDRASGRDGHGKRWSPFTQSPFPSSFADSLSRIRTNAGYFLTNYAIIVLFALFLSLLSHPISLIVFFVTMAAWLFFYFLRDEPLVIFNRVIDDRVVLIVLSVVTIVSLFLTHATVNIVVGLVVGAVVVLVHGALRRTDDLLLDEEEGVGSGVGWRSGGAARMLLKETASSSFSSSA</sequence>
<evidence type="ECO:0000256" key="1">
    <source>
        <dbReference type="ARBA" id="ARBA00002501"/>
    </source>
</evidence>
<keyword evidence="5 7" id="KW-1133">Transmembrane helix</keyword>
<feature type="transmembrane region" description="Helical" evidence="7">
    <location>
        <begin position="225"/>
        <end position="242"/>
    </location>
</feature>
<feature type="transmembrane region" description="Helical" evidence="7">
    <location>
        <begin position="199"/>
        <end position="219"/>
    </location>
</feature>
<keyword evidence="10" id="KW-1185">Reference proteome</keyword>
<dbReference type="AlphaFoldDB" id="A0A5J4ZZW4"/>
<comment type="function">
    <text evidence="1 7">May be involved in both secretory and endocytic intracellular trafficking in the endosomal/prevacuolar compartments.</text>
</comment>
<dbReference type="InterPro" id="IPR004895">
    <property type="entry name" value="Prenylated_rab_accept_PRA1"/>
</dbReference>
<proteinExistence type="inferred from homology"/>
<comment type="subcellular location">
    <subcellularLocation>
        <location evidence="2 7">Membrane</location>
        <topology evidence="2 7">Multi-pass membrane protein</topology>
    </subcellularLocation>
</comment>
<evidence type="ECO:0000256" key="5">
    <source>
        <dbReference type="ARBA" id="ARBA00022989"/>
    </source>
</evidence>
<feature type="transmembrane region" description="Helical" evidence="7">
    <location>
        <begin position="169"/>
        <end position="187"/>
    </location>
</feature>
<evidence type="ECO:0000256" key="2">
    <source>
        <dbReference type="ARBA" id="ARBA00004141"/>
    </source>
</evidence>
<evidence type="ECO:0000313" key="10">
    <source>
        <dbReference type="Proteomes" id="UP000325577"/>
    </source>
</evidence>
<reference evidence="9 10" key="1">
    <citation type="submission" date="2019-09" db="EMBL/GenBank/DDBJ databases">
        <title>A chromosome-level genome assembly of the Chinese tupelo Nyssa sinensis.</title>
        <authorList>
            <person name="Yang X."/>
            <person name="Kang M."/>
            <person name="Yang Y."/>
            <person name="Xiong H."/>
            <person name="Wang M."/>
            <person name="Zhang Z."/>
            <person name="Wang Z."/>
            <person name="Wu H."/>
            <person name="Ma T."/>
            <person name="Liu J."/>
            <person name="Xi Z."/>
        </authorList>
    </citation>
    <scope>NUCLEOTIDE SEQUENCE [LARGE SCALE GENOMIC DNA]</scope>
    <source>
        <strain evidence="9">J267</strain>
        <tissue evidence="9">Leaf</tissue>
    </source>
</reference>
<feature type="transmembrane region" description="Helical" evidence="7">
    <location>
        <begin position="145"/>
        <end position="163"/>
    </location>
</feature>
<feature type="transmembrane region" description="Helical" evidence="7">
    <location>
        <begin position="35"/>
        <end position="55"/>
    </location>
</feature>
<dbReference type="Pfam" id="PF03208">
    <property type="entry name" value="PRA1"/>
    <property type="match status" value="1"/>
</dbReference>
<keyword evidence="6 7" id="KW-0472">Membrane</keyword>
<evidence type="ECO:0000313" key="9">
    <source>
        <dbReference type="EMBL" id="KAA8523238.1"/>
    </source>
</evidence>
<dbReference type="OrthoDB" id="63113at2759"/>
<dbReference type="GO" id="GO:0016192">
    <property type="term" value="P:vesicle-mediated transport"/>
    <property type="evidence" value="ECO:0007669"/>
    <property type="project" value="TreeGrafter"/>
</dbReference>
<dbReference type="EMBL" id="CM018047">
    <property type="protein sequence ID" value="KAA8523238.1"/>
    <property type="molecule type" value="Genomic_DNA"/>
</dbReference>
<dbReference type="PANTHER" id="PTHR19317:SF76">
    <property type="entry name" value="PRA1 FAMILY PROTEIN C"/>
    <property type="match status" value="1"/>
</dbReference>
<comment type="similarity">
    <text evidence="3 7">Belongs to the PRA1 family.</text>
</comment>
<dbReference type="PANTHER" id="PTHR19317">
    <property type="entry name" value="PRENYLATED RAB ACCEPTOR 1-RELATED"/>
    <property type="match status" value="1"/>
</dbReference>
<organism evidence="9 10">
    <name type="scientific">Nyssa sinensis</name>
    <dbReference type="NCBI Taxonomy" id="561372"/>
    <lineage>
        <taxon>Eukaryota</taxon>
        <taxon>Viridiplantae</taxon>
        <taxon>Streptophyta</taxon>
        <taxon>Embryophyta</taxon>
        <taxon>Tracheophyta</taxon>
        <taxon>Spermatophyta</taxon>
        <taxon>Magnoliopsida</taxon>
        <taxon>eudicotyledons</taxon>
        <taxon>Gunneridae</taxon>
        <taxon>Pentapetalae</taxon>
        <taxon>asterids</taxon>
        <taxon>Cornales</taxon>
        <taxon>Nyssaceae</taxon>
        <taxon>Nyssa</taxon>
    </lineage>
</organism>
<gene>
    <name evidence="9" type="ORF">F0562_009661</name>
</gene>
<keyword evidence="7" id="KW-0813">Transport</keyword>
<evidence type="ECO:0000256" key="7">
    <source>
        <dbReference type="RuleBase" id="RU363107"/>
    </source>
</evidence>
<dbReference type="GO" id="GO:0005794">
    <property type="term" value="C:Golgi apparatus"/>
    <property type="evidence" value="ECO:0007669"/>
    <property type="project" value="TreeGrafter"/>
</dbReference>
<evidence type="ECO:0000256" key="8">
    <source>
        <dbReference type="SAM" id="MobiDB-lite"/>
    </source>
</evidence>
<evidence type="ECO:0000256" key="3">
    <source>
        <dbReference type="ARBA" id="ARBA00006483"/>
    </source>
</evidence>
<dbReference type="GO" id="GO:0016020">
    <property type="term" value="C:membrane"/>
    <property type="evidence" value="ECO:0007669"/>
    <property type="project" value="UniProtKB-SubCell"/>
</dbReference>
<protein>
    <recommendedName>
        <fullName evidence="7">PRA1 family protein</fullName>
    </recommendedName>
</protein>
<name>A0A5J4ZZW4_9ASTE</name>
<evidence type="ECO:0000256" key="4">
    <source>
        <dbReference type="ARBA" id="ARBA00022692"/>
    </source>
</evidence>